<dbReference type="InterPro" id="IPR016035">
    <property type="entry name" value="Acyl_Trfase/lysoPLipase"/>
</dbReference>
<evidence type="ECO:0000313" key="8">
    <source>
        <dbReference type="Proteomes" id="UP000004935"/>
    </source>
</evidence>
<reference evidence="7" key="2">
    <citation type="submission" date="2013-11" db="EMBL/GenBank/DDBJ databases">
        <title>Draft genome sequence of Anaerostipes caccae (DSM 14662).</title>
        <authorList>
            <person name="Sudarsanam P."/>
            <person name="Ley R."/>
            <person name="Guruge J."/>
            <person name="Turnbaugh P.J."/>
            <person name="Mahowald M."/>
            <person name="Liep D."/>
            <person name="Gordon J."/>
        </authorList>
    </citation>
    <scope>NUCLEOTIDE SEQUENCE</scope>
    <source>
        <strain evidence="7">DSM 14662</strain>
    </source>
</reference>
<keyword evidence="2 4" id="KW-0012">Acyltransferase</keyword>
<organism evidence="7 8">
    <name type="scientific">Anaerostipes caccae (strain DSM 14662 / CCUG 47493 / JCM 13470 / NCIMB 13811 / L1-92)</name>
    <dbReference type="NCBI Taxonomy" id="411490"/>
    <lineage>
        <taxon>Bacteria</taxon>
        <taxon>Bacillati</taxon>
        <taxon>Bacillota</taxon>
        <taxon>Clostridia</taxon>
        <taxon>Lachnospirales</taxon>
        <taxon>Lachnospiraceae</taxon>
        <taxon>Anaerostipes</taxon>
    </lineage>
</organism>
<dbReference type="InterPro" id="IPR024925">
    <property type="entry name" value="Malonyl_CoA-ACP_transAc"/>
</dbReference>
<evidence type="ECO:0000256" key="5">
    <source>
        <dbReference type="PIRSR" id="PIRSR000446-1"/>
    </source>
</evidence>
<feature type="domain" description="Malonyl-CoA:ACP transacylase (MAT)" evidence="6">
    <location>
        <begin position="18"/>
        <end position="309"/>
    </location>
</feature>
<dbReference type="STRING" id="411490.ANACAC_03152"/>
<dbReference type="InterPro" id="IPR016036">
    <property type="entry name" value="Malonyl_transacylase_ACP-bd"/>
</dbReference>
<dbReference type="FunFam" id="3.30.70.250:FF:000001">
    <property type="entry name" value="Malonyl CoA-acyl carrier protein transacylase"/>
    <property type="match status" value="1"/>
</dbReference>
<dbReference type="GO" id="GO:0006633">
    <property type="term" value="P:fatty acid biosynthetic process"/>
    <property type="evidence" value="ECO:0007669"/>
    <property type="project" value="TreeGrafter"/>
</dbReference>
<name>B0MI40_ANACD</name>
<dbReference type="PANTHER" id="PTHR42681:SF1">
    <property type="entry name" value="MALONYL-COA-ACYL CARRIER PROTEIN TRANSACYLASE, MITOCHONDRIAL"/>
    <property type="match status" value="1"/>
</dbReference>
<evidence type="ECO:0000256" key="1">
    <source>
        <dbReference type="ARBA" id="ARBA00022679"/>
    </source>
</evidence>
<dbReference type="GO" id="GO:0005829">
    <property type="term" value="C:cytosol"/>
    <property type="evidence" value="ECO:0007669"/>
    <property type="project" value="TreeGrafter"/>
</dbReference>
<dbReference type="NCBIfam" id="TIGR00128">
    <property type="entry name" value="fabD"/>
    <property type="match status" value="1"/>
</dbReference>
<proteinExistence type="inferred from homology"/>
<keyword evidence="8" id="KW-1185">Reference proteome</keyword>
<feature type="active site" evidence="5">
    <location>
        <position position="101"/>
    </location>
</feature>
<dbReference type="HOGENOM" id="CLU_030558_0_1_9"/>
<evidence type="ECO:0000256" key="2">
    <source>
        <dbReference type="ARBA" id="ARBA00023315"/>
    </source>
</evidence>
<evidence type="ECO:0000259" key="6">
    <source>
        <dbReference type="SMART" id="SM00827"/>
    </source>
</evidence>
<accession>B0MI40</accession>
<comment type="similarity">
    <text evidence="4">Belongs to the fabD family.</text>
</comment>
<dbReference type="PIRSF" id="PIRSF000446">
    <property type="entry name" value="Mct"/>
    <property type="match status" value="1"/>
</dbReference>
<dbReference type="InterPro" id="IPR014043">
    <property type="entry name" value="Acyl_transferase_dom"/>
</dbReference>
<dbReference type="SUPFAM" id="SSF55048">
    <property type="entry name" value="Probable ACP-binding domain of malonyl-CoA ACP transacylase"/>
    <property type="match status" value="1"/>
</dbReference>
<dbReference type="PANTHER" id="PTHR42681">
    <property type="entry name" value="MALONYL-COA-ACYL CARRIER PROTEIN TRANSACYLASE, MITOCHONDRIAL"/>
    <property type="match status" value="1"/>
</dbReference>
<dbReference type="InterPro" id="IPR001227">
    <property type="entry name" value="Ac_transferase_dom_sf"/>
</dbReference>
<dbReference type="Gene3D" id="3.30.70.250">
    <property type="entry name" value="Malonyl-CoA ACP transacylase, ACP-binding"/>
    <property type="match status" value="1"/>
</dbReference>
<feature type="active site" evidence="5">
    <location>
        <position position="208"/>
    </location>
</feature>
<dbReference type="InterPro" id="IPR050858">
    <property type="entry name" value="Mal-CoA-ACP_Trans/PKS_FabD"/>
</dbReference>
<reference evidence="7" key="1">
    <citation type="submission" date="2007-11" db="EMBL/GenBank/DDBJ databases">
        <authorList>
            <person name="Fulton L."/>
            <person name="Clifton S."/>
            <person name="Fulton B."/>
            <person name="Xu J."/>
            <person name="Minx P."/>
            <person name="Pepin K.H."/>
            <person name="Johnson M."/>
            <person name="Thiruvilangam P."/>
            <person name="Bhonagiri V."/>
            <person name="Nash W.E."/>
            <person name="Mardis E.R."/>
            <person name="Wilson R.K."/>
        </authorList>
    </citation>
    <scope>NUCLEOTIDE SEQUENCE [LARGE SCALE GENOMIC DNA]</scope>
    <source>
        <strain evidence="7">DSM 14662</strain>
    </source>
</reference>
<dbReference type="Pfam" id="PF00698">
    <property type="entry name" value="Acyl_transf_1"/>
    <property type="match status" value="1"/>
</dbReference>
<dbReference type="InterPro" id="IPR004410">
    <property type="entry name" value="Malonyl_CoA-ACP_transAc_FabD"/>
</dbReference>
<keyword evidence="1 4" id="KW-0808">Transferase</keyword>
<dbReference type="eggNOG" id="COG0331">
    <property type="taxonomic scope" value="Bacteria"/>
</dbReference>
<dbReference type="Gene3D" id="3.40.366.10">
    <property type="entry name" value="Malonyl-Coenzyme A Acyl Carrier Protein, domain 2"/>
    <property type="match status" value="1"/>
</dbReference>
<dbReference type="EMBL" id="ABAX03000024">
    <property type="protein sequence ID" value="EDR96529.1"/>
    <property type="molecule type" value="Genomic_DNA"/>
</dbReference>
<dbReference type="GO" id="GO:0004314">
    <property type="term" value="F:[acyl-carrier-protein] S-malonyltransferase activity"/>
    <property type="evidence" value="ECO:0007669"/>
    <property type="project" value="UniProtKB-EC"/>
</dbReference>
<dbReference type="SMART" id="SM00827">
    <property type="entry name" value="PKS_AT"/>
    <property type="match status" value="1"/>
</dbReference>
<comment type="caution">
    <text evidence="7">The sequence shown here is derived from an EMBL/GenBank/DDBJ whole genome shotgun (WGS) entry which is preliminary data.</text>
</comment>
<dbReference type="SUPFAM" id="SSF52151">
    <property type="entry name" value="FabD/lysophospholipase-like"/>
    <property type="match status" value="1"/>
</dbReference>
<dbReference type="EC" id="2.3.1.39" evidence="4"/>
<evidence type="ECO:0000313" key="7">
    <source>
        <dbReference type="EMBL" id="EDR96529.1"/>
    </source>
</evidence>
<evidence type="ECO:0000256" key="3">
    <source>
        <dbReference type="ARBA" id="ARBA00048462"/>
    </source>
</evidence>
<sequence>MKLKVIDEVITMGKIVFMFPGQGAQYVGMGQEFYDSFEHSREIFEKANEVLDIDVKALCFEENEDINITEYTQAAMVTASVAILREIEAMGIKADMTAGLSLGEYCALVAGNVMSFEDAVKVVRQRGILMQDTVPAGEGAMAAVLGMKKEEIEAVLPGVDGVVSIANYNCPGQIVISGEAKAVEAAADVLREAGAKRVLPLKVSGPFHSPMLKPAGEKLLEVLKDVDVQDPEIPYVSNTTAEFVASKDQVKDLLGKQVYSSVRWEQSIHKMIEAGADTFIEIGPGRTLSGFMRKIDRKMKVINIEKKEDLKKLEEVLSC</sequence>
<comment type="catalytic activity">
    <reaction evidence="3 4">
        <text>holo-[ACP] + malonyl-CoA = malonyl-[ACP] + CoA</text>
        <dbReference type="Rhea" id="RHEA:41792"/>
        <dbReference type="Rhea" id="RHEA-COMP:9623"/>
        <dbReference type="Rhea" id="RHEA-COMP:9685"/>
        <dbReference type="ChEBI" id="CHEBI:57287"/>
        <dbReference type="ChEBI" id="CHEBI:57384"/>
        <dbReference type="ChEBI" id="CHEBI:64479"/>
        <dbReference type="ChEBI" id="CHEBI:78449"/>
        <dbReference type="EC" id="2.3.1.39"/>
    </reaction>
</comment>
<gene>
    <name evidence="7" type="primary">fabD</name>
    <name evidence="7" type="ORF">ANACAC_03152</name>
</gene>
<dbReference type="Proteomes" id="UP000004935">
    <property type="component" value="Unassembled WGS sequence"/>
</dbReference>
<evidence type="ECO:0000256" key="4">
    <source>
        <dbReference type="PIRNR" id="PIRNR000446"/>
    </source>
</evidence>
<protein>
    <recommendedName>
        <fullName evidence="4">Malonyl CoA-acyl carrier protein transacylase</fullName>
        <ecNumber evidence="4">2.3.1.39</ecNumber>
    </recommendedName>
</protein>
<dbReference type="AlphaFoldDB" id="B0MI40"/>